<keyword evidence="1" id="KW-0597">Phosphoprotein</keyword>
<dbReference type="SUPFAM" id="SSF52172">
    <property type="entry name" value="CheY-like"/>
    <property type="match status" value="1"/>
</dbReference>
<proteinExistence type="predicted"/>
<dbReference type="GO" id="GO:0000160">
    <property type="term" value="P:phosphorelay signal transduction system"/>
    <property type="evidence" value="ECO:0007669"/>
    <property type="project" value="InterPro"/>
</dbReference>
<dbReference type="Gene3D" id="3.40.50.2300">
    <property type="match status" value="1"/>
</dbReference>
<comment type="caution">
    <text evidence="3">The sequence shown here is derived from an EMBL/GenBank/DDBJ whole genome shotgun (WGS) entry which is preliminary data.</text>
</comment>
<gene>
    <name evidence="3" type="ORF">ENJ03_02885</name>
</gene>
<dbReference type="EMBL" id="DRKW01000165">
    <property type="protein sequence ID" value="HEB74147.1"/>
    <property type="molecule type" value="Genomic_DNA"/>
</dbReference>
<organism evidence="3">
    <name type="scientific">Desulfofervidus auxilii</name>
    <dbReference type="NCBI Taxonomy" id="1621989"/>
    <lineage>
        <taxon>Bacteria</taxon>
        <taxon>Pseudomonadati</taxon>
        <taxon>Thermodesulfobacteriota</taxon>
        <taxon>Candidatus Desulfofervidia</taxon>
        <taxon>Candidatus Desulfofervidales</taxon>
        <taxon>Candidatus Desulfofervidaceae</taxon>
        <taxon>Candidatus Desulfofervidus</taxon>
    </lineage>
</organism>
<dbReference type="InterPro" id="IPR001789">
    <property type="entry name" value="Sig_transdc_resp-reg_receiver"/>
</dbReference>
<name>A0A7V1I473_DESA2</name>
<dbReference type="InterPro" id="IPR052048">
    <property type="entry name" value="ST_Response_Regulator"/>
</dbReference>
<dbReference type="Proteomes" id="UP000886268">
    <property type="component" value="Unassembled WGS sequence"/>
</dbReference>
<reference evidence="3" key="1">
    <citation type="journal article" date="2020" name="mSystems">
        <title>Genome- and Community-Level Interaction Insights into Carbon Utilization and Element Cycling Functions of Hydrothermarchaeota in Hydrothermal Sediment.</title>
        <authorList>
            <person name="Zhou Z."/>
            <person name="Liu Y."/>
            <person name="Xu W."/>
            <person name="Pan J."/>
            <person name="Luo Z.H."/>
            <person name="Li M."/>
        </authorList>
    </citation>
    <scope>NUCLEOTIDE SEQUENCE [LARGE SCALE GENOMIC DNA]</scope>
    <source>
        <strain evidence="3">HyVt-45</strain>
    </source>
</reference>
<dbReference type="AlphaFoldDB" id="A0A7V1I473"/>
<dbReference type="Pfam" id="PF00072">
    <property type="entry name" value="Response_reg"/>
    <property type="match status" value="1"/>
</dbReference>
<protein>
    <submittedName>
        <fullName evidence="3">Response regulator</fullName>
    </submittedName>
</protein>
<dbReference type="PROSITE" id="PS50110">
    <property type="entry name" value="RESPONSE_REGULATORY"/>
    <property type="match status" value="1"/>
</dbReference>
<dbReference type="PANTHER" id="PTHR43228:SF1">
    <property type="entry name" value="TWO-COMPONENT RESPONSE REGULATOR ARR22"/>
    <property type="match status" value="1"/>
</dbReference>
<accession>A0A7V1I473</accession>
<evidence type="ECO:0000256" key="1">
    <source>
        <dbReference type="PROSITE-ProRule" id="PRU00169"/>
    </source>
</evidence>
<evidence type="ECO:0000259" key="2">
    <source>
        <dbReference type="PROSITE" id="PS50110"/>
    </source>
</evidence>
<feature type="modified residue" description="4-aspartylphosphate" evidence="1">
    <location>
        <position position="56"/>
    </location>
</feature>
<evidence type="ECO:0000313" key="3">
    <source>
        <dbReference type="EMBL" id="HEB74147.1"/>
    </source>
</evidence>
<sequence>MGFNVLIVDDSGAMRKVIKKTIKISGFDVDNFYEAGNGKEALEVLKDNWIDIVLTDINMPEMDGITFLKLLKEDETSQGLPVIVISTEKREQRVQEAISSGASGYVKKPFRPEEIKNILTGVIGEEYARKDDEAIEECDF</sequence>
<feature type="domain" description="Response regulatory" evidence="2">
    <location>
        <begin position="4"/>
        <end position="123"/>
    </location>
</feature>
<dbReference type="PANTHER" id="PTHR43228">
    <property type="entry name" value="TWO-COMPONENT RESPONSE REGULATOR"/>
    <property type="match status" value="1"/>
</dbReference>
<dbReference type="SMART" id="SM00448">
    <property type="entry name" value="REC"/>
    <property type="match status" value="1"/>
</dbReference>
<dbReference type="InterPro" id="IPR011006">
    <property type="entry name" value="CheY-like_superfamily"/>
</dbReference>